<reference evidence="2 3" key="1">
    <citation type="submission" date="2022-08" db="EMBL/GenBank/DDBJ databases">
        <title>Paenibacillus endoradicis sp. nov., Paenibacillus radicibacter sp. nov and Paenibacillus pararadicis sp. nov., three cold-adapted plant growth-promoting bacteria isolated from root of Larix gmelinii in Great Khingan.</title>
        <authorList>
            <person name="Xue H."/>
        </authorList>
    </citation>
    <scope>NUCLEOTIDE SEQUENCE [LARGE SCALE GENOMIC DNA]</scope>
    <source>
        <strain evidence="2 3">N5-1-1-5</strain>
    </source>
</reference>
<name>A0ABT1YS41_9BACL</name>
<evidence type="ECO:0000313" key="2">
    <source>
        <dbReference type="EMBL" id="MCR8635832.1"/>
    </source>
</evidence>
<organism evidence="2 3">
    <name type="scientific">Paenibacillus radicis</name>
    <name type="common">ex Xue et al. 2023</name>
    <dbReference type="NCBI Taxonomy" id="2972489"/>
    <lineage>
        <taxon>Bacteria</taxon>
        <taxon>Bacillati</taxon>
        <taxon>Bacillota</taxon>
        <taxon>Bacilli</taxon>
        <taxon>Bacillales</taxon>
        <taxon>Paenibacillaceae</taxon>
        <taxon>Paenibacillus</taxon>
    </lineage>
</organism>
<feature type="signal peptide" evidence="1">
    <location>
        <begin position="1"/>
        <end position="26"/>
    </location>
</feature>
<accession>A0ABT1YS41</accession>
<keyword evidence="3" id="KW-1185">Reference proteome</keyword>
<protein>
    <submittedName>
        <fullName evidence="2">Uncharacterized protein</fullName>
    </submittedName>
</protein>
<dbReference type="EMBL" id="JANQBD010000032">
    <property type="protein sequence ID" value="MCR8635832.1"/>
    <property type="molecule type" value="Genomic_DNA"/>
</dbReference>
<keyword evidence="1" id="KW-0732">Signal</keyword>
<evidence type="ECO:0000313" key="3">
    <source>
        <dbReference type="Proteomes" id="UP001300012"/>
    </source>
</evidence>
<gene>
    <name evidence="2" type="ORF">NV381_32045</name>
</gene>
<dbReference type="Proteomes" id="UP001300012">
    <property type="component" value="Unassembled WGS sequence"/>
</dbReference>
<proteinExistence type="predicted"/>
<dbReference type="RefSeq" id="WP_258217376.1">
    <property type="nucleotide sequence ID" value="NZ_JANQBD010000032.1"/>
</dbReference>
<feature type="chain" id="PRO_5046349572" evidence="1">
    <location>
        <begin position="27"/>
        <end position="270"/>
    </location>
</feature>
<comment type="caution">
    <text evidence="2">The sequence shown here is derived from an EMBL/GenBank/DDBJ whole genome shotgun (WGS) entry which is preliminary data.</text>
</comment>
<sequence length="270" mass="30377">MNTRSIFIALLAASILASTIPTTVAAAPIKFTTSVKSSLDKTIAVANANQADKISSLYDQLLTVQKQLQDWDVEIKELHTRNQDTLVALNKEIQQIDAESLDKLESEVTQIRERYKALFSHYSSLNKQIEAARALKSKDLTNLFQFQVNLIKIPVQAARININTKENEWRAAKENAAKKKKELRGRLEEITPVNLEIKNKRSAIKTNETDITTVWNTFKQAAKNNDPDTVLDTLASLISLSHQINEEKQVIFNLENKISHIISAAKAQMP</sequence>
<evidence type="ECO:0000256" key="1">
    <source>
        <dbReference type="SAM" id="SignalP"/>
    </source>
</evidence>